<dbReference type="GO" id="GO:0006631">
    <property type="term" value="P:fatty acid metabolic process"/>
    <property type="evidence" value="ECO:0007669"/>
    <property type="project" value="TreeGrafter"/>
</dbReference>
<reference evidence="3" key="1">
    <citation type="submission" date="2009-10" db="EMBL/GenBank/DDBJ databases">
        <title>Diversity of trophic interactions inside an arsenic-rich microbial ecosystem.</title>
        <authorList>
            <person name="Bertin P.N."/>
            <person name="Heinrich-Salmeron A."/>
            <person name="Pelletier E."/>
            <person name="Goulhen-Chollet F."/>
            <person name="Arsene-Ploetze F."/>
            <person name="Gallien S."/>
            <person name="Calteau A."/>
            <person name="Vallenet D."/>
            <person name="Casiot C."/>
            <person name="Chane-Woon-Ming B."/>
            <person name="Giloteaux L."/>
            <person name="Barakat M."/>
            <person name="Bonnefoy V."/>
            <person name="Bruneel O."/>
            <person name="Chandler M."/>
            <person name="Cleiss J."/>
            <person name="Duran R."/>
            <person name="Elbaz-Poulichet F."/>
            <person name="Fonknechten N."/>
            <person name="Lauga B."/>
            <person name="Mornico D."/>
            <person name="Ortet P."/>
            <person name="Schaeffer C."/>
            <person name="Siguier P."/>
            <person name="Alexander Thil Smith A."/>
            <person name="Van Dorsselaer A."/>
            <person name="Weissenbach J."/>
            <person name="Medigue C."/>
            <person name="Le Paslier D."/>
        </authorList>
    </citation>
    <scope>NUCLEOTIDE SEQUENCE</scope>
</reference>
<dbReference type="InterPro" id="IPR014940">
    <property type="entry name" value="BAAT_C"/>
</dbReference>
<evidence type="ECO:0000259" key="2">
    <source>
        <dbReference type="Pfam" id="PF08840"/>
    </source>
</evidence>
<dbReference type="PANTHER" id="PTHR10824">
    <property type="entry name" value="ACYL-COENZYME A THIOESTERASE-RELATED"/>
    <property type="match status" value="1"/>
</dbReference>
<organism evidence="3">
    <name type="scientific">mine drainage metagenome</name>
    <dbReference type="NCBI Taxonomy" id="410659"/>
    <lineage>
        <taxon>unclassified sequences</taxon>
        <taxon>metagenomes</taxon>
        <taxon>ecological metagenomes</taxon>
    </lineage>
</organism>
<dbReference type="PANTHER" id="PTHR10824:SF4">
    <property type="entry name" value="ACYL-COENZYME A THIOESTERASE 1-LIKE"/>
    <property type="match status" value="1"/>
</dbReference>
<dbReference type="InterPro" id="IPR029058">
    <property type="entry name" value="AB_hydrolase_fold"/>
</dbReference>
<dbReference type="SUPFAM" id="SSF53474">
    <property type="entry name" value="alpha/beta-Hydrolases"/>
    <property type="match status" value="1"/>
</dbReference>
<dbReference type="EMBL" id="CABO01000006">
    <property type="protein sequence ID" value="CBI00804.1"/>
    <property type="molecule type" value="Genomic_DNA"/>
</dbReference>
<dbReference type="Pfam" id="PF05448">
    <property type="entry name" value="AXE1"/>
    <property type="match status" value="1"/>
</dbReference>
<keyword evidence="3" id="KW-0378">Hydrolase</keyword>
<dbReference type="InterPro" id="IPR008391">
    <property type="entry name" value="AXE1_dom"/>
</dbReference>
<dbReference type="GO" id="GO:0006637">
    <property type="term" value="P:acyl-CoA metabolic process"/>
    <property type="evidence" value="ECO:0007669"/>
    <property type="project" value="TreeGrafter"/>
</dbReference>
<sequence length="298" mass="32032">MTTTVIGTLAAPQGAGPHPAIILIGGSGGGDGMARLAPRFAALGYIAATLPYFRYEGLPGELVEIPVERVSLAIEALTARSDVDGTRIAIFGISKGGEFALLAASLYPQIRAVIAGVPSPFAWQGIRAGGGSPQSSWTVGGNPVPFVPYTWRMGASFAFAAGFLTKRPVDLRSGYDHAIRRHRDRIDSAFFALERICGPILFLSAGDDGIWNSQMQCEFAQAYLREHSHPYADRHLNFDEAGHLFLVASPEWPGLETRLGPFILRHGGNAAANQAAHERAWKEIEDFLSATLTNEAVF</sequence>
<dbReference type="Gene3D" id="3.40.50.1820">
    <property type="entry name" value="alpha/beta hydrolase"/>
    <property type="match status" value="1"/>
</dbReference>
<evidence type="ECO:0000313" key="3">
    <source>
        <dbReference type="EMBL" id="CBI00804.1"/>
    </source>
</evidence>
<dbReference type="AlphaFoldDB" id="E6Q0U4"/>
<protein>
    <submittedName>
        <fullName evidence="3">Hydrolases of the alpha/beta superfamily</fullName>
    </submittedName>
</protein>
<comment type="caution">
    <text evidence="3">The sequence shown here is derived from an EMBL/GenBank/DDBJ whole genome shotgun (WGS) entry which is preliminary data.</text>
</comment>
<evidence type="ECO:0000259" key="1">
    <source>
        <dbReference type="Pfam" id="PF05448"/>
    </source>
</evidence>
<feature type="domain" description="BAAT/Acyl-CoA thioester hydrolase C-terminal" evidence="2">
    <location>
        <begin position="184"/>
        <end position="293"/>
    </location>
</feature>
<accession>E6Q0U4</accession>
<dbReference type="GO" id="GO:0047617">
    <property type="term" value="F:fatty acyl-CoA hydrolase activity"/>
    <property type="evidence" value="ECO:0007669"/>
    <property type="project" value="TreeGrafter"/>
</dbReference>
<gene>
    <name evidence="3" type="ORF">CARN4_0151</name>
</gene>
<proteinExistence type="predicted"/>
<dbReference type="Pfam" id="PF08840">
    <property type="entry name" value="BAAT_C"/>
    <property type="match status" value="1"/>
</dbReference>
<name>E6Q0U4_9ZZZZ</name>
<feature type="domain" description="Acetyl xylan esterase" evidence="1">
    <location>
        <begin position="73"/>
        <end position="118"/>
    </location>
</feature>